<evidence type="ECO:0000256" key="1">
    <source>
        <dbReference type="SAM" id="MobiDB-lite"/>
    </source>
</evidence>
<accession>A0AAJ6ZDD1</accession>
<dbReference type="Proteomes" id="UP000694872">
    <property type="component" value="Unplaced"/>
</dbReference>
<evidence type="ECO:0000313" key="3">
    <source>
        <dbReference type="RefSeq" id="XP_013170020.1"/>
    </source>
</evidence>
<gene>
    <name evidence="3" type="primary">LOC106119526</name>
</gene>
<dbReference type="RefSeq" id="XP_013170020.1">
    <property type="nucleotide sequence ID" value="XM_013314566.1"/>
</dbReference>
<proteinExistence type="predicted"/>
<dbReference type="KEGG" id="pxu:106119526"/>
<name>A0AAJ6ZDD1_PAPXU</name>
<dbReference type="GeneID" id="106119526"/>
<keyword evidence="2" id="KW-1133">Transmembrane helix</keyword>
<keyword evidence="2" id="KW-0812">Transmembrane</keyword>
<feature type="compositionally biased region" description="Polar residues" evidence="1">
    <location>
        <begin position="1121"/>
        <end position="1136"/>
    </location>
</feature>
<organism evidence="3">
    <name type="scientific">Papilio xuthus</name>
    <name type="common">Asian swallowtail butterfly</name>
    <dbReference type="NCBI Taxonomy" id="66420"/>
    <lineage>
        <taxon>Eukaryota</taxon>
        <taxon>Metazoa</taxon>
        <taxon>Ecdysozoa</taxon>
        <taxon>Arthropoda</taxon>
        <taxon>Hexapoda</taxon>
        <taxon>Insecta</taxon>
        <taxon>Pterygota</taxon>
        <taxon>Neoptera</taxon>
        <taxon>Endopterygota</taxon>
        <taxon>Lepidoptera</taxon>
        <taxon>Glossata</taxon>
        <taxon>Ditrysia</taxon>
        <taxon>Papilionoidea</taxon>
        <taxon>Papilionidae</taxon>
        <taxon>Papilioninae</taxon>
        <taxon>Papilio</taxon>
    </lineage>
</organism>
<feature type="transmembrane region" description="Helical" evidence="2">
    <location>
        <begin position="1670"/>
        <end position="1693"/>
    </location>
</feature>
<protein>
    <submittedName>
        <fullName evidence="3">Uncharacterized protein LOC106119526</fullName>
    </submittedName>
</protein>
<reference evidence="3" key="1">
    <citation type="submission" date="2025-08" db="UniProtKB">
        <authorList>
            <consortium name="RefSeq"/>
        </authorList>
    </citation>
    <scope>IDENTIFICATION</scope>
</reference>
<sequence>MQISHLSEDRSGAGEKYCDIEHTNTVVQRDLVTLYENVDTKQTSNNKNSVRPPNQYVETVVYNEDQESEGSESEFYTNEDFYDVVLINKERIDLINSFPSLDKTLCQKFGNIAIQADHGSDCTDGILFKSPLRKEQFNSLNRMLSFGTFDGAFFSTSLLDFVCCNNLDDNSNLYMDNIIQYARRTIEQLRRISNGDYLTEKAKEKWKTLGNKFEDRKNNEVVKVASVSSNPLRIECNVDAFKTRWRDFIHSELDIRSLTKILEKRIIKIPRLIYGSFTFLDKRCENNLVITCQKESELAARGDGSKSQIDIVVQLKSSNNDKLGSEIESVLVIRNSLQSIKDESWLPLEFNSLKSETNINNNVQNQLTLTEFNEYEEDIKVHTYAKGDDNSTDFAFQCGSSGTKSSELSLCEITSLFTMATNDGTSNYSSEKHCNSDQVNIETQISCFRPTADDLFATLQKLGTQTVVLEETEETSLTKRKSPTKVRVKSPYENKSHILEEKKRRKLLEIRERREKKKKSLSENCKVTKHKHGKAVMAQSSNSVTKLSITNKSFYTSIYGDKTSVTGSHSVKHSHIDPLDKDDDNDDYSVKDVTILKKENRVGYGYYMDDPETEVMNLKFKNKHKNNRKQYKAPNCSNSTTNFDTFAGVASYNSSTSELKPKSEPCDSEKRARSCCSEMLYNTPRENIDSNINNNSNKKSLTSVECKKSIDKIYELMRKLSKVDSSESMYPSHKVTPADTSFNDSAKEKKVKVDNADSCASIKCQLIESNPSIFSFEGKNNEALYSDKGSKKSGLEANSITKVIISSKPHIRAEKNETKPHKRVRIHSPENISKNPLKAISHLINEFDNIQKGRQRPATEPRDRKANSFVENKTLPRFNLPRKVTRAENENKEGKLIPNKNVSSNDTKNQYRNPMVRGKTLTEPIGNMNKGVEREKKVIDIVDEALREARGEAVKGPPRQFTRLDSLAQPKKSYVNAQMEAMKPRYGRNYVPGPPAQVPQAPRPIRQRRNEQDIIYVSSSKTTNNIPPKVTDRYKRVRRMPNNGPIEIVVPQMPAPTYKQRPVPEAPRTSKKMIPFESYPKKRPFTLSESVTSSNLQQKSSVATDFPAYQIIQHSKDAPSSVATTSSFENDSTGENKLQYDPLQNELAMSLSVITESKTTMSCNEKRHNFAGTLTSNDELISICSDFIIDVFEDKNILTAVSNINKNTETNDIYKKESKNEIQAIYSDTNIPHNGIVRRIDSLEKALYNQISQGTFPKRLKIKKLTLTPKQSTNQVLLLQCGDANSMIEKSRISKKLHFGRNKSITSMINMPLFDSIQDRYFPKFPVNITTVGYVFSKPKSIEIKSIESSATTGSRCMGIQTYFCPNKKKINDEYFNDEKGVQTLRIEDDLSNTIDKIFKIEKVDKSTGQTKSLLNLNKIRENEKGMAKTENIENTTSLDILVELLDEIEKITKYQNLNASKEQNMELHNPYKLLSKSKSHEHKPDKNISDIINVDLNHNITKKNNKSALNCVDKEVAVNITKECVNECTETPQSLLTNFNKIGSISITEIDTNLNKECIDLITNADSQMSTNKNPQNSVTGIVSQPSSNSLISLYDYRSYCLRNFKVTPIHNYDECNKFIEEHKILEKNELKDHGKYEIIHVKNSAQRKNGGVREGHKEFDILKMKRDILVTVYSILVFTVFAALSFPEFIYRS</sequence>
<keyword evidence="2" id="KW-0472">Membrane</keyword>
<feature type="region of interest" description="Disordered" evidence="1">
    <location>
        <begin position="1117"/>
        <end position="1137"/>
    </location>
</feature>
<evidence type="ECO:0000256" key="2">
    <source>
        <dbReference type="SAM" id="Phobius"/>
    </source>
</evidence>